<evidence type="ECO:0000259" key="4">
    <source>
        <dbReference type="PROSITE" id="PS51770"/>
    </source>
</evidence>
<dbReference type="InterPro" id="IPR006683">
    <property type="entry name" value="Thioestr_dom"/>
</dbReference>
<keyword evidence="2 3" id="KW-0378">Hydrolase</keyword>
<dbReference type="InterPro" id="IPR033120">
    <property type="entry name" value="HOTDOG_ACOT"/>
</dbReference>
<feature type="domain" description="HotDog ACOT-type" evidence="4">
    <location>
        <begin position="12"/>
        <end position="124"/>
    </location>
</feature>
<reference evidence="5 6" key="1">
    <citation type="submission" date="2017-03" db="EMBL/GenBank/DDBJ databases">
        <title>Genomic and clinical evidence uncovers the enterohepatic species Helicobacter valdiviensis as a potential human intestinal pathogen.</title>
        <authorList>
            <person name="Fresia P."/>
            <person name="Jara R."/>
            <person name="Sierra R."/>
            <person name="Ferres I."/>
            <person name="Greif G."/>
            <person name="Iraola G."/>
            <person name="Collado L."/>
        </authorList>
    </citation>
    <scope>NUCLEOTIDE SEQUENCE [LARGE SCALE GENOMIC DNA]</scope>
    <source>
        <strain evidence="5 6">WBE14</strain>
    </source>
</reference>
<dbReference type="EMBL" id="NBIU01000001">
    <property type="protein sequence ID" value="PZT49177.1"/>
    <property type="molecule type" value="Genomic_DNA"/>
</dbReference>
<dbReference type="PANTHER" id="PTHR11049">
    <property type="entry name" value="ACYL COENZYME A THIOESTER HYDROLASE"/>
    <property type="match status" value="1"/>
</dbReference>
<dbReference type="Proteomes" id="UP000249746">
    <property type="component" value="Unassembled WGS sequence"/>
</dbReference>
<gene>
    <name evidence="5" type="ORF">B6S12_00715</name>
</gene>
<dbReference type="RefSeq" id="WP_111228928.1">
    <property type="nucleotide sequence ID" value="NZ_NBIU01000001.1"/>
</dbReference>
<sequence>MENFETKEDVFDIKSLTMSILMTPSVANFKGRVHGGDLLKLLDQVAYACASRYCGKYVVTLSVDSVTFKYPIEVGTLVTFLASVNYTGSSSLEVGIKVISEDIHKRIVTHTNSAYFTMVCVDENGKSVKAPPLEPKTEVEKRRYNNALKRKQARIELSKKNI</sequence>
<organism evidence="5 6">
    <name type="scientific">Helicobacter valdiviensis</name>
    <dbReference type="NCBI Taxonomy" id="1458358"/>
    <lineage>
        <taxon>Bacteria</taxon>
        <taxon>Pseudomonadati</taxon>
        <taxon>Campylobacterota</taxon>
        <taxon>Epsilonproteobacteria</taxon>
        <taxon>Campylobacterales</taxon>
        <taxon>Helicobacteraceae</taxon>
        <taxon>Helicobacter</taxon>
    </lineage>
</organism>
<protein>
    <submittedName>
        <fullName evidence="5">Acyl-CoA thioesterase</fullName>
    </submittedName>
</protein>
<accession>A0A2W6MXR3</accession>
<dbReference type="SUPFAM" id="SSF54637">
    <property type="entry name" value="Thioesterase/thiol ester dehydrase-isomerase"/>
    <property type="match status" value="1"/>
</dbReference>
<comment type="similarity">
    <text evidence="1">Belongs to the acyl coenzyme A hydrolase family.</text>
</comment>
<dbReference type="PROSITE" id="PS51770">
    <property type="entry name" value="HOTDOG_ACOT"/>
    <property type="match status" value="1"/>
</dbReference>
<dbReference type="Pfam" id="PF03061">
    <property type="entry name" value="4HBT"/>
    <property type="match status" value="1"/>
</dbReference>
<evidence type="ECO:0000256" key="2">
    <source>
        <dbReference type="ARBA" id="ARBA00022801"/>
    </source>
</evidence>
<dbReference type="OrthoDB" id="9809430at2"/>
<proteinExistence type="inferred from homology"/>
<evidence type="ECO:0000256" key="1">
    <source>
        <dbReference type="ARBA" id="ARBA00010458"/>
    </source>
</evidence>
<evidence type="ECO:0000256" key="3">
    <source>
        <dbReference type="PROSITE-ProRule" id="PRU01106"/>
    </source>
</evidence>
<dbReference type="CDD" id="cd03442">
    <property type="entry name" value="BFIT_BACH"/>
    <property type="match status" value="1"/>
</dbReference>
<dbReference type="Gene3D" id="3.10.129.10">
    <property type="entry name" value="Hotdog Thioesterase"/>
    <property type="match status" value="1"/>
</dbReference>
<dbReference type="InterPro" id="IPR040170">
    <property type="entry name" value="Cytosol_ACT"/>
</dbReference>
<dbReference type="GO" id="GO:0005829">
    <property type="term" value="C:cytosol"/>
    <property type="evidence" value="ECO:0007669"/>
    <property type="project" value="TreeGrafter"/>
</dbReference>
<dbReference type="PANTHER" id="PTHR11049:SF16">
    <property type="entry name" value="PROTEIN VDLD"/>
    <property type="match status" value="1"/>
</dbReference>
<name>A0A2W6MXR3_9HELI</name>
<keyword evidence="6" id="KW-1185">Reference proteome</keyword>
<evidence type="ECO:0000313" key="5">
    <source>
        <dbReference type="EMBL" id="PZT49177.1"/>
    </source>
</evidence>
<dbReference type="GO" id="GO:0006637">
    <property type="term" value="P:acyl-CoA metabolic process"/>
    <property type="evidence" value="ECO:0007669"/>
    <property type="project" value="TreeGrafter"/>
</dbReference>
<dbReference type="InterPro" id="IPR029069">
    <property type="entry name" value="HotDog_dom_sf"/>
</dbReference>
<comment type="caution">
    <text evidence="5">The sequence shown here is derived from an EMBL/GenBank/DDBJ whole genome shotgun (WGS) entry which is preliminary data.</text>
</comment>
<evidence type="ECO:0000313" key="6">
    <source>
        <dbReference type="Proteomes" id="UP000249746"/>
    </source>
</evidence>
<dbReference type="AlphaFoldDB" id="A0A2W6MXR3"/>
<dbReference type="GO" id="GO:0052816">
    <property type="term" value="F:long-chain fatty acyl-CoA hydrolase activity"/>
    <property type="evidence" value="ECO:0007669"/>
    <property type="project" value="TreeGrafter"/>
</dbReference>